<feature type="coiled-coil region" evidence="1">
    <location>
        <begin position="33"/>
        <end position="74"/>
    </location>
</feature>
<keyword evidence="3" id="KW-1185">Reference proteome</keyword>
<dbReference type="Proteomes" id="UP000770661">
    <property type="component" value="Unassembled WGS sequence"/>
</dbReference>
<gene>
    <name evidence="2" type="ORF">GWK47_013593</name>
</gene>
<dbReference type="OrthoDB" id="6376638at2759"/>
<keyword evidence="1" id="KW-0175">Coiled coil</keyword>
<reference evidence="2" key="1">
    <citation type="submission" date="2020-07" db="EMBL/GenBank/DDBJ databases">
        <title>The High-quality genome of the commercially important snow crab, Chionoecetes opilio.</title>
        <authorList>
            <person name="Jeong J.-H."/>
            <person name="Ryu S."/>
        </authorList>
    </citation>
    <scope>NUCLEOTIDE SEQUENCE</scope>
    <source>
        <strain evidence="2">MADBK_172401_WGS</strain>
        <tissue evidence="2">Digestive gland</tissue>
    </source>
</reference>
<feature type="coiled-coil region" evidence="1">
    <location>
        <begin position="136"/>
        <end position="163"/>
    </location>
</feature>
<dbReference type="EMBL" id="JACEEZ010020309">
    <property type="protein sequence ID" value="KAG0714711.1"/>
    <property type="molecule type" value="Genomic_DNA"/>
</dbReference>
<evidence type="ECO:0000256" key="1">
    <source>
        <dbReference type="SAM" id="Coils"/>
    </source>
</evidence>
<name>A0A8J4XUT9_CHIOP</name>
<comment type="caution">
    <text evidence="2">The sequence shown here is derived from an EMBL/GenBank/DDBJ whole genome shotgun (WGS) entry which is preliminary data.</text>
</comment>
<organism evidence="2 3">
    <name type="scientific">Chionoecetes opilio</name>
    <name type="common">Atlantic snow crab</name>
    <name type="synonym">Cancer opilio</name>
    <dbReference type="NCBI Taxonomy" id="41210"/>
    <lineage>
        <taxon>Eukaryota</taxon>
        <taxon>Metazoa</taxon>
        <taxon>Ecdysozoa</taxon>
        <taxon>Arthropoda</taxon>
        <taxon>Crustacea</taxon>
        <taxon>Multicrustacea</taxon>
        <taxon>Malacostraca</taxon>
        <taxon>Eumalacostraca</taxon>
        <taxon>Eucarida</taxon>
        <taxon>Decapoda</taxon>
        <taxon>Pleocyemata</taxon>
        <taxon>Brachyura</taxon>
        <taxon>Eubrachyura</taxon>
        <taxon>Majoidea</taxon>
        <taxon>Majidae</taxon>
        <taxon>Chionoecetes</taxon>
    </lineage>
</organism>
<dbReference type="AlphaFoldDB" id="A0A8J4XUT9"/>
<accession>A0A8J4XUT9</accession>
<proteinExistence type="predicted"/>
<evidence type="ECO:0000313" key="3">
    <source>
        <dbReference type="Proteomes" id="UP000770661"/>
    </source>
</evidence>
<sequence>MGHSAFLGEVQGEVQGWERGEGTSVQDTHTVELHRWQAEAQVLKALNADLRQNLQKLADKVSEVQGQCEAAKGEAQREQSDRVRMAADLRAAHQEEAERLKGRIATQEAYLADKSAKYLEDSSLLRQKLHTYAKLNKKLRHKLECGALQVEQLEAQRAALEGNVPAQTHAHLQAQCQALHRKHNEFAAFLRGLSEFRSSLPEVAELTSCVGMLTQKLSEMEEDQQQCLSDLDSL</sequence>
<evidence type="ECO:0000313" key="2">
    <source>
        <dbReference type="EMBL" id="KAG0714711.1"/>
    </source>
</evidence>
<protein>
    <submittedName>
        <fullName evidence="2">Uncharacterized protein</fullName>
    </submittedName>
</protein>